<evidence type="ECO:0000313" key="9">
    <source>
        <dbReference type="Proteomes" id="UP000075883"/>
    </source>
</evidence>
<dbReference type="Pfam" id="PF01490">
    <property type="entry name" value="Aa_trans"/>
    <property type="match status" value="1"/>
</dbReference>
<dbReference type="GO" id="GO:0015179">
    <property type="term" value="F:L-amino acid transmembrane transporter activity"/>
    <property type="evidence" value="ECO:0007669"/>
    <property type="project" value="TreeGrafter"/>
</dbReference>
<feature type="transmembrane region" description="Helical" evidence="6">
    <location>
        <begin position="439"/>
        <end position="457"/>
    </location>
</feature>
<feature type="region of interest" description="Disordered" evidence="5">
    <location>
        <begin position="18"/>
        <end position="50"/>
    </location>
</feature>
<organism evidence="8 9">
    <name type="scientific">Anopheles culicifacies</name>
    <dbReference type="NCBI Taxonomy" id="139723"/>
    <lineage>
        <taxon>Eukaryota</taxon>
        <taxon>Metazoa</taxon>
        <taxon>Ecdysozoa</taxon>
        <taxon>Arthropoda</taxon>
        <taxon>Hexapoda</taxon>
        <taxon>Insecta</taxon>
        <taxon>Pterygota</taxon>
        <taxon>Neoptera</taxon>
        <taxon>Endopterygota</taxon>
        <taxon>Diptera</taxon>
        <taxon>Nematocera</taxon>
        <taxon>Culicoidea</taxon>
        <taxon>Culicidae</taxon>
        <taxon>Anophelinae</taxon>
        <taxon>Anopheles</taxon>
        <taxon>culicifacies species complex</taxon>
    </lineage>
</organism>
<dbReference type="Proteomes" id="UP000075883">
    <property type="component" value="Unassembled WGS sequence"/>
</dbReference>
<feature type="transmembrane region" description="Helical" evidence="6">
    <location>
        <begin position="218"/>
        <end position="237"/>
    </location>
</feature>
<keyword evidence="2 6" id="KW-0812">Transmembrane</keyword>
<dbReference type="VEuPathDB" id="VectorBase:ACUA000754"/>
<keyword evidence="4 6" id="KW-0472">Membrane</keyword>
<name>A0A182LSC1_9DIPT</name>
<protein>
    <recommendedName>
        <fullName evidence="7">Amino acid transporter transmembrane domain-containing protein</fullName>
    </recommendedName>
</protein>
<feature type="transmembrane region" description="Helical" evidence="6">
    <location>
        <begin position="463"/>
        <end position="485"/>
    </location>
</feature>
<dbReference type="GO" id="GO:0005774">
    <property type="term" value="C:vacuolar membrane"/>
    <property type="evidence" value="ECO:0007669"/>
    <property type="project" value="TreeGrafter"/>
</dbReference>
<evidence type="ECO:0000256" key="3">
    <source>
        <dbReference type="ARBA" id="ARBA00022989"/>
    </source>
</evidence>
<dbReference type="InterPro" id="IPR013057">
    <property type="entry name" value="AA_transpt_TM"/>
</dbReference>
<evidence type="ECO:0000259" key="7">
    <source>
        <dbReference type="Pfam" id="PF01490"/>
    </source>
</evidence>
<feature type="transmembrane region" description="Helical" evidence="6">
    <location>
        <begin position="280"/>
        <end position="301"/>
    </location>
</feature>
<reference evidence="9" key="1">
    <citation type="submission" date="2013-09" db="EMBL/GenBank/DDBJ databases">
        <title>The Genome Sequence of Anopheles culicifacies species A.</title>
        <authorList>
            <consortium name="The Broad Institute Genomics Platform"/>
            <person name="Neafsey D.E."/>
            <person name="Besansky N."/>
            <person name="Howell P."/>
            <person name="Walton C."/>
            <person name="Young S.K."/>
            <person name="Zeng Q."/>
            <person name="Gargeya S."/>
            <person name="Fitzgerald M."/>
            <person name="Haas B."/>
            <person name="Abouelleil A."/>
            <person name="Allen A.W."/>
            <person name="Alvarado L."/>
            <person name="Arachchi H.M."/>
            <person name="Berlin A.M."/>
            <person name="Chapman S.B."/>
            <person name="Gainer-Dewar J."/>
            <person name="Goldberg J."/>
            <person name="Griggs A."/>
            <person name="Gujja S."/>
            <person name="Hansen M."/>
            <person name="Howarth C."/>
            <person name="Imamovic A."/>
            <person name="Ireland A."/>
            <person name="Larimer J."/>
            <person name="McCowan C."/>
            <person name="Murphy C."/>
            <person name="Pearson M."/>
            <person name="Poon T.W."/>
            <person name="Priest M."/>
            <person name="Roberts A."/>
            <person name="Saif S."/>
            <person name="Shea T."/>
            <person name="Sisk P."/>
            <person name="Sykes S."/>
            <person name="Wortman J."/>
            <person name="Nusbaum C."/>
            <person name="Birren B."/>
        </authorList>
    </citation>
    <scope>NUCLEOTIDE SEQUENCE [LARGE SCALE GENOMIC DNA]</scope>
    <source>
        <strain evidence="9">A-37</strain>
    </source>
</reference>
<dbReference type="PANTHER" id="PTHR22950">
    <property type="entry name" value="AMINO ACID TRANSPORTER"/>
    <property type="match status" value="1"/>
</dbReference>
<dbReference type="AlphaFoldDB" id="A0A182LSC1"/>
<accession>A0A182LSC1</accession>
<evidence type="ECO:0000256" key="6">
    <source>
        <dbReference type="SAM" id="Phobius"/>
    </source>
</evidence>
<feature type="transmembrane region" description="Helical" evidence="6">
    <location>
        <begin position="321"/>
        <end position="341"/>
    </location>
</feature>
<feature type="domain" description="Amino acid transporter transmembrane" evidence="7">
    <location>
        <begin position="90"/>
        <end position="524"/>
    </location>
</feature>
<feature type="transmembrane region" description="Helical" evidence="6">
    <location>
        <begin position="121"/>
        <end position="143"/>
    </location>
</feature>
<evidence type="ECO:0000256" key="2">
    <source>
        <dbReference type="ARBA" id="ARBA00022692"/>
    </source>
</evidence>
<dbReference type="PANTHER" id="PTHR22950:SF150">
    <property type="entry name" value="FI17861P1"/>
    <property type="match status" value="1"/>
</dbReference>
<dbReference type="EMBL" id="AXCM01014760">
    <property type="status" value="NOT_ANNOTATED_CDS"/>
    <property type="molecule type" value="Genomic_DNA"/>
</dbReference>
<proteinExistence type="predicted"/>
<feature type="transmembrane region" description="Helical" evidence="6">
    <location>
        <begin position="249"/>
        <end position="268"/>
    </location>
</feature>
<sequence length="567" mass="62706">MPVAISVEDYCGPPGVYRARNHDQFSPANGDAEGANGREKPLPDGPPTMEMQHVNPDMRYHVRHHHHRERPGHDYAEDVITPQGVQPHHKTNYAETMMHLFKGNIGTGCYAMGDAFKNGGLMLATVLTLFIGFVCVHCQHVLLNCAELMQAKKREQEANERTNGTTTVEANNGKTMNVQLTPTVPPVSEPLDFADTVALCFAYGPPSVRSWAPTMKNAVNIFICVTQLGFCCIYFVFISSNFKQIADRYGIVLDVHIHMALLVLPIVLTSIITKLKFLSYCSLAANVFMTLGIGITFYYASQGLPPLAERNLVGRLDQLPLFYGTAIFAFEGIALVLPLQNEMKHPADFGKPFGVLNIGSTFIVMLFTTFGFFGYWRWGEAVQGSLTLNLPDNEILAESVKLMIATGVLLGYALQFFVAIMIMWPMVENRVALARKHPVRCEMVFRIMMVLVTFLIAECVPNLGAFISLIGAFCSSSLALMFPPVIELIVAWTNGKLGFWLVLKNVIILLLAFLGFATGTYETFAPCGNVNTVRQTAVIMPTASRGNRFLFFYEVSSSTHVVFAGVQ</sequence>
<keyword evidence="9" id="KW-1185">Reference proteome</keyword>
<evidence type="ECO:0000313" key="8">
    <source>
        <dbReference type="EnsemblMetazoa" id="ACUA000754-PA"/>
    </source>
</evidence>
<feature type="transmembrane region" description="Helical" evidence="6">
    <location>
        <begin position="497"/>
        <end position="517"/>
    </location>
</feature>
<evidence type="ECO:0000256" key="1">
    <source>
        <dbReference type="ARBA" id="ARBA00004141"/>
    </source>
</evidence>
<dbReference type="EnsemblMetazoa" id="ACUA000754-RA">
    <property type="protein sequence ID" value="ACUA000754-PA"/>
    <property type="gene ID" value="ACUA000754"/>
</dbReference>
<feature type="transmembrane region" description="Helical" evidence="6">
    <location>
        <begin position="353"/>
        <end position="376"/>
    </location>
</feature>
<evidence type="ECO:0000256" key="4">
    <source>
        <dbReference type="ARBA" id="ARBA00023136"/>
    </source>
</evidence>
<comment type="subcellular location">
    <subcellularLocation>
        <location evidence="1">Membrane</location>
        <topology evidence="1">Multi-pass membrane protein</topology>
    </subcellularLocation>
</comment>
<reference evidence="8" key="2">
    <citation type="submission" date="2020-05" db="UniProtKB">
        <authorList>
            <consortium name="EnsemblMetazoa"/>
        </authorList>
    </citation>
    <scope>IDENTIFICATION</scope>
    <source>
        <strain evidence="8">A-37</strain>
    </source>
</reference>
<dbReference type="STRING" id="139723.A0A182LSC1"/>
<keyword evidence="3 6" id="KW-1133">Transmembrane helix</keyword>
<feature type="transmembrane region" description="Helical" evidence="6">
    <location>
        <begin position="402"/>
        <end position="427"/>
    </location>
</feature>
<evidence type="ECO:0000256" key="5">
    <source>
        <dbReference type="SAM" id="MobiDB-lite"/>
    </source>
</evidence>